<proteinExistence type="predicted"/>
<evidence type="ECO:0000259" key="7">
    <source>
        <dbReference type="PROSITE" id="PS50850"/>
    </source>
</evidence>
<comment type="subcellular location">
    <subcellularLocation>
        <location evidence="1">Cell membrane</location>
        <topology evidence="1">Multi-pass membrane protein</topology>
    </subcellularLocation>
</comment>
<sequence length="129" mass="13259">MNEKRFLAIVALAFLGTQSSALMLAPLLVSIADEFDTSVAMAGQVATATFVAWAISVVSVGPFSDYFGRRPVALIGLTLLAVGAFGSALSPNLATLMVMRVATGFGGGMIPPNGMAAVADVVPVERRAK</sequence>
<dbReference type="InterPro" id="IPR011701">
    <property type="entry name" value="MFS"/>
</dbReference>
<evidence type="ECO:0000256" key="1">
    <source>
        <dbReference type="ARBA" id="ARBA00004651"/>
    </source>
</evidence>
<dbReference type="EMBL" id="UINC01178539">
    <property type="protein sequence ID" value="SVD86750.1"/>
    <property type="molecule type" value="Genomic_DNA"/>
</dbReference>
<evidence type="ECO:0000256" key="4">
    <source>
        <dbReference type="ARBA" id="ARBA00022989"/>
    </source>
</evidence>
<organism evidence="8">
    <name type="scientific">marine metagenome</name>
    <dbReference type="NCBI Taxonomy" id="408172"/>
    <lineage>
        <taxon>unclassified sequences</taxon>
        <taxon>metagenomes</taxon>
        <taxon>ecological metagenomes</taxon>
    </lineage>
</organism>
<keyword evidence="2" id="KW-1003">Cell membrane</keyword>
<accession>A0A382YUH2</accession>
<dbReference type="GO" id="GO:0022857">
    <property type="term" value="F:transmembrane transporter activity"/>
    <property type="evidence" value="ECO:0007669"/>
    <property type="project" value="InterPro"/>
</dbReference>
<dbReference type="InterPro" id="IPR036259">
    <property type="entry name" value="MFS_trans_sf"/>
</dbReference>
<keyword evidence="3 6" id="KW-0812">Transmembrane</keyword>
<dbReference type="PROSITE" id="PS50850">
    <property type="entry name" value="MFS"/>
    <property type="match status" value="1"/>
</dbReference>
<dbReference type="GO" id="GO:0005886">
    <property type="term" value="C:plasma membrane"/>
    <property type="evidence" value="ECO:0007669"/>
    <property type="project" value="UniProtKB-SubCell"/>
</dbReference>
<feature type="non-terminal residue" evidence="8">
    <location>
        <position position="129"/>
    </location>
</feature>
<dbReference type="PANTHER" id="PTHR43124:SF3">
    <property type="entry name" value="CHLORAMPHENICOL EFFLUX PUMP RV0191"/>
    <property type="match status" value="1"/>
</dbReference>
<feature type="domain" description="Major facilitator superfamily (MFS) profile" evidence="7">
    <location>
        <begin position="5"/>
        <end position="129"/>
    </location>
</feature>
<evidence type="ECO:0000256" key="2">
    <source>
        <dbReference type="ARBA" id="ARBA00022475"/>
    </source>
</evidence>
<reference evidence="8" key="1">
    <citation type="submission" date="2018-05" db="EMBL/GenBank/DDBJ databases">
        <authorList>
            <person name="Lanie J.A."/>
            <person name="Ng W.-L."/>
            <person name="Kazmierczak K.M."/>
            <person name="Andrzejewski T.M."/>
            <person name="Davidsen T.M."/>
            <person name="Wayne K.J."/>
            <person name="Tettelin H."/>
            <person name="Glass J.I."/>
            <person name="Rusch D."/>
            <person name="Podicherti R."/>
            <person name="Tsui H.-C.T."/>
            <person name="Winkler M.E."/>
        </authorList>
    </citation>
    <scope>NUCLEOTIDE SEQUENCE</scope>
</reference>
<keyword evidence="5 6" id="KW-0472">Membrane</keyword>
<evidence type="ECO:0000256" key="6">
    <source>
        <dbReference type="SAM" id="Phobius"/>
    </source>
</evidence>
<evidence type="ECO:0000256" key="5">
    <source>
        <dbReference type="ARBA" id="ARBA00023136"/>
    </source>
</evidence>
<feature type="transmembrane region" description="Helical" evidence="6">
    <location>
        <begin position="72"/>
        <end position="90"/>
    </location>
</feature>
<dbReference type="AlphaFoldDB" id="A0A382YUH2"/>
<feature type="transmembrane region" description="Helical" evidence="6">
    <location>
        <begin position="37"/>
        <end position="60"/>
    </location>
</feature>
<gene>
    <name evidence="8" type="ORF">METZ01_LOCUS439604</name>
</gene>
<evidence type="ECO:0000313" key="8">
    <source>
        <dbReference type="EMBL" id="SVD86750.1"/>
    </source>
</evidence>
<dbReference type="PROSITE" id="PS00216">
    <property type="entry name" value="SUGAR_TRANSPORT_1"/>
    <property type="match status" value="1"/>
</dbReference>
<dbReference type="PANTHER" id="PTHR43124">
    <property type="entry name" value="PURINE EFFLUX PUMP PBUE"/>
    <property type="match status" value="1"/>
</dbReference>
<dbReference type="InterPro" id="IPR020846">
    <property type="entry name" value="MFS_dom"/>
</dbReference>
<dbReference type="Pfam" id="PF07690">
    <property type="entry name" value="MFS_1"/>
    <property type="match status" value="1"/>
</dbReference>
<protein>
    <recommendedName>
        <fullName evidence="7">Major facilitator superfamily (MFS) profile domain-containing protein</fullName>
    </recommendedName>
</protein>
<dbReference type="SUPFAM" id="SSF103473">
    <property type="entry name" value="MFS general substrate transporter"/>
    <property type="match status" value="1"/>
</dbReference>
<evidence type="ECO:0000256" key="3">
    <source>
        <dbReference type="ARBA" id="ARBA00022692"/>
    </source>
</evidence>
<name>A0A382YUH2_9ZZZZ</name>
<keyword evidence="4 6" id="KW-1133">Transmembrane helix</keyword>
<dbReference type="InterPro" id="IPR050189">
    <property type="entry name" value="MFS_Efflux_Transporters"/>
</dbReference>
<dbReference type="InterPro" id="IPR005829">
    <property type="entry name" value="Sugar_transporter_CS"/>
</dbReference>
<dbReference type="Gene3D" id="1.20.1720.10">
    <property type="entry name" value="Multidrug resistance protein D"/>
    <property type="match status" value="1"/>
</dbReference>